<reference evidence="3 4" key="1">
    <citation type="journal article" date="2018" name="Sci. Rep.">
        <title>Characterisation of pathogen-specific regions and novel effector candidates in Fusarium oxysporum f. sp. cepae.</title>
        <authorList>
            <person name="Armitage A.D."/>
            <person name="Taylor A."/>
            <person name="Sobczyk M.K."/>
            <person name="Baxter L."/>
            <person name="Greenfield B.P."/>
            <person name="Bates H.J."/>
            <person name="Wilson F."/>
            <person name="Jackson A.C."/>
            <person name="Ott S."/>
            <person name="Harrison R.J."/>
            <person name="Clarkson J.P."/>
        </authorList>
    </citation>
    <scope>NUCLEOTIDE SEQUENCE [LARGE SCALE GENOMIC DNA]</scope>
    <source>
        <strain evidence="3 4">Fo_A13</strain>
    </source>
</reference>
<dbReference type="InterPro" id="IPR035994">
    <property type="entry name" value="Nucleoside_phosphorylase_sf"/>
</dbReference>
<dbReference type="PANTHER" id="PTHR46082:SF6">
    <property type="entry name" value="AAA+ ATPASE DOMAIN-CONTAINING PROTEIN-RELATED"/>
    <property type="match status" value="1"/>
</dbReference>
<dbReference type="Pfam" id="PF13424">
    <property type="entry name" value="TPR_12"/>
    <property type="match status" value="3"/>
</dbReference>
<gene>
    <name evidence="3" type="ORF">BFJ69_g17757</name>
</gene>
<feature type="non-terminal residue" evidence="3">
    <location>
        <position position="1"/>
    </location>
</feature>
<dbReference type="VEuPathDB" id="FungiDB:FOXG_20899"/>
<sequence>MGKVNAATVASNCGKSFPGIKLALVVGICGVVPFGPSNDEIVLGDVIISNGVIQYDFGRQLPDHFVPKDTLSDVPGRPNLEIRGFLAKLKGLRHRRQLSAKIADYLDVLRQDRDLHAEYPGSTEDRLFEASYRHSDGQKSCEQLGCNGELVSRSRLAIAEVSPTTAIHFGLMASGDAVMKSGEDRDRIAAAEGVIAFEMEGAGVWDSFPCIIIKGACDYADSHKSKVWQRYAAATAAACAKAFLGFWIPSLTQAANSESSCSLGNRESFDQSRTAYAVHERQMQPVFLVPFSKNDCFVGREDVLAKLRGLLFEQGRQKVALVGLGGLGKTQIALQLAFWVKENKPDYSVFWMPALSMAGFEQECVKLVRALGIRCSEGEDAKEAVQQHLSSKDAGSWFLIVDNADDVEIFSKSTHQGRGILDFLPSSDNGRTLFTTRSKQVAVAAARTAILKLPQIHPEEATDLLKKSLIDVDELDDSESMAQLLDALTYLPLAIAQATAYMNVYETPIVEYIQVFKDADAENIIELLEEAYDDEVHYDSSQGAVATTWIVSFDRIRRTAPAAADLLSFMACIEPRGIPRSILPKLKTEQQMTQAIGTLTGHGFLSRREGEATFDMHSLVHLATRIWNKNEGREREVRQTTLTRVAKVFPTDDWKNRDMWRQYLPHALRLLGTAGCMENKRGRKLGLLVGQCLLVDGWTTEAVSTLEHVVEIRERISAEDHPDRLASEHELAGAYLNDGQTKKAVEMMEHVVEIRERILAEDHPHRLASEHELAGAYLNDGQTKKAVEMMEHVVEIRERMQAEDHPHRLTSEHELARAYLADGQTKKAVEMLEHVVETRERILEEDHPDRLKSEKVLARAYLRNGQTKKAVEMLEHVVETRERILEEDHPGRLKSEHELAGAYFADDQIKKAVEMLEHVVKIKERILEEHHPSRLLSEHELAGAYLADDQTKKAVEILEHVVAVEAETLAEDDPSRHLSQDLLQYGYERLEGAGAVMESGHRSLKRKRNQHDRTLGV</sequence>
<dbReference type="Pfam" id="PF00931">
    <property type="entry name" value="NB-ARC"/>
    <property type="match status" value="1"/>
</dbReference>
<dbReference type="SUPFAM" id="SSF48452">
    <property type="entry name" value="TPR-like"/>
    <property type="match status" value="2"/>
</dbReference>
<evidence type="ECO:0000256" key="1">
    <source>
        <dbReference type="SAM" id="MobiDB-lite"/>
    </source>
</evidence>
<dbReference type="VEuPathDB" id="FungiDB:FOC1_g10000475"/>
<organism evidence="3 4">
    <name type="scientific">Fusarium oxysporum</name>
    <name type="common">Fusarium vascular wilt</name>
    <dbReference type="NCBI Taxonomy" id="5507"/>
    <lineage>
        <taxon>Eukaryota</taxon>
        <taxon>Fungi</taxon>
        <taxon>Dikarya</taxon>
        <taxon>Ascomycota</taxon>
        <taxon>Pezizomycotina</taxon>
        <taxon>Sordariomycetes</taxon>
        <taxon>Hypocreomycetidae</taxon>
        <taxon>Hypocreales</taxon>
        <taxon>Nectriaceae</taxon>
        <taxon>Fusarium</taxon>
        <taxon>Fusarium oxysporum species complex</taxon>
    </lineage>
</organism>
<dbReference type="InterPro" id="IPR027417">
    <property type="entry name" value="P-loop_NTPase"/>
</dbReference>
<accession>A0A420M7F1</accession>
<protein>
    <recommendedName>
        <fullName evidence="2">NB-ARC domain-containing protein</fullName>
    </recommendedName>
</protein>
<feature type="region of interest" description="Disordered" evidence="1">
    <location>
        <begin position="998"/>
        <end position="1017"/>
    </location>
</feature>
<dbReference type="VEuPathDB" id="FungiDB:FOZG_17324"/>
<dbReference type="SUPFAM" id="SSF53167">
    <property type="entry name" value="Purine and uridine phosphorylases"/>
    <property type="match status" value="1"/>
</dbReference>
<dbReference type="VEuPathDB" id="FungiDB:FOC1_g10000966"/>
<dbReference type="VEuPathDB" id="FungiDB:FOXG_14414"/>
<dbReference type="VEuPathDB" id="FungiDB:FOMG_17382"/>
<dbReference type="PANTHER" id="PTHR46082">
    <property type="entry name" value="ATP/GTP-BINDING PROTEIN-RELATED"/>
    <property type="match status" value="1"/>
</dbReference>
<dbReference type="InterPro" id="IPR011990">
    <property type="entry name" value="TPR-like_helical_dom_sf"/>
</dbReference>
<dbReference type="InterPro" id="IPR002182">
    <property type="entry name" value="NB-ARC"/>
</dbReference>
<dbReference type="Gene3D" id="3.40.50.1580">
    <property type="entry name" value="Nucleoside phosphorylase domain"/>
    <property type="match status" value="1"/>
</dbReference>
<dbReference type="NCBIfam" id="NF040586">
    <property type="entry name" value="FxSxx_TPR"/>
    <property type="match status" value="1"/>
</dbReference>
<dbReference type="EMBL" id="MRCX01001039">
    <property type="protein sequence ID" value="RKK54699.1"/>
    <property type="molecule type" value="Genomic_DNA"/>
</dbReference>
<evidence type="ECO:0000313" key="3">
    <source>
        <dbReference type="EMBL" id="RKK54699.1"/>
    </source>
</evidence>
<dbReference type="VEuPathDB" id="FungiDB:FOC4_g10012294"/>
<comment type="caution">
    <text evidence="3">The sequence shown here is derived from an EMBL/GenBank/DDBJ whole genome shotgun (WGS) entry which is preliminary data.</text>
</comment>
<dbReference type="Gene3D" id="3.40.50.300">
    <property type="entry name" value="P-loop containing nucleotide triphosphate hydrolases"/>
    <property type="match status" value="1"/>
</dbReference>
<proteinExistence type="predicted"/>
<feature type="domain" description="NB-ARC" evidence="2">
    <location>
        <begin position="301"/>
        <end position="468"/>
    </location>
</feature>
<dbReference type="VEuPathDB" id="FungiDB:FOZG_12065"/>
<dbReference type="AlphaFoldDB" id="A0A420M7F1"/>
<name>A0A420M7F1_FUSOX</name>
<dbReference type="VEuPathDB" id="FungiDB:FOIG_12469"/>
<dbReference type="InterPro" id="IPR053137">
    <property type="entry name" value="NLR-like"/>
</dbReference>
<dbReference type="Gene3D" id="1.25.40.10">
    <property type="entry name" value="Tetratricopeptide repeat domain"/>
    <property type="match status" value="2"/>
</dbReference>
<dbReference type="VEuPathDB" id="FungiDB:FOZG_17741"/>
<evidence type="ECO:0000313" key="4">
    <source>
        <dbReference type="Proteomes" id="UP000285084"/>
    </source>
</evidence>
<evidence type="ECO:0000259" key="2">
    <source>
        <dbReference type="Pfam" id="PF00931"/>
    </source>
</evidence>
<dbReference type="Proteomes" id="UP000285084">
    <property type="component" value="Unassembled WGS sequence"/>
</dbReference>
<dbReference type="SUPFAM" id="SSF52540">
    <property type="entry name" value="P-loop containing nucleoside triphosphate hydrolases"/>
    <property type="match status" value="1"/>
</dbReference>
<dbReference type="GO" id="GO:0003824">
    <property type="term" value="F:catalytic activity"/>
    <property type="evidence" value="ECO:0007669"/>
    <property type="project" value="InterPro"/>
</dbReference>
<dbReference type="GO" id="GO:0009116">
    <property type="term" value="P:nucleoside metabolic process"/>
    <property type="evidence" value="ECO:0007669"/>
    <property type="project" value="InterPro"/>
</dbReference>
<dbReference type="GO" id="GO:0043531">
    <property type="term" value="F:ADP binding"/>
    <property type="evidence" value="ECO:0007669"/>
    <property type="project" value="InterPro"/>
</dbReference>
<dbReference type="VEuPathDB" id="FungiDB:FOMG_19276"/>
<dbReference type="VEuPathDB" id="FungiDB:HZS61_013223"/>